<organism evidence="2 3">
    <name type="scientific">Loa loa</name>
    <name type="common">Eye worm</name>
    <name type="synonym">Filaria loa</name>
    <dbReference type="NCBI Taxonomy" id="7209"/>
    <lineage>
        <taxon>Eukaryota</taxon>
        <taxon>Metazoa</taxon>
        <taxon>Ecdysozoa</taxon>
        <taxon>Nematoda</taxon>
        <taxon>Chromadorea</taxon>
        <taxon>Rhabditida</taxon>
        <taxon>Spirurina</taxon>
        <taxon>Spiruromorpha</taxon>
        <taxon>Filarioidea</taxon>
        <taxon>Onchocercidae</taxon>
        <taxon>Loa</taxon>
    </lineage>
</organism>
<reference evidence="2" key="1">
    <citation type="submission" date="2012-04" db="EMBL/GenBank/DDBJ databases">
        <title>The Genome Sequence of Loa loa.</title>
        <authorList>
            <consortium name="The Broad Institute Genome Sequencing Platform"/>
            <consortium name="Broad Institute Genome Sequencing Center for Infectious Disease"/>
            <person name="Nutman T.B."/>
            <person name="Fink D.L."/>
            <person name="Russ C."/>
            <person name="Young S."/>
            <person name="Zeng Q."/>
            <person name="Gargeya S."/>
            <person name="Alvarado L."/>
            <person name="Berlin A."/>
            <person name="Chapman S.B."/>
            <person name="Chen Z."/>
            <person name="Freedman E."/>
            <person name="Gellesch M."/>
            <person name="Goldberg J."/>
            <person name="Griggs A."/>
            <person name="Gujja S."/>
            <person name="Heilman E.R."/>
            <person name="Heiman D."/>
            <person name="Howarth C."/>
            <person name="Mehta T."/>
            <person name="Neiman D."/>
            <person name="Pearson M."/>
            <person name="Roberts A."/>
            <person name="Saif S."/>
            <person name="Shea T."/>
            <person name="Shenoy N."/>
            <person name="Sisk P."/>
            <person name="Stolte C."/>
            <person name="Sykes S."/>
            <person name="White J."/>
            <person name="Yandava C."/>
            <person name="Haas B."/>
            <person name="Henn M.R."/>
            <person name="Nusbaum C."/>
            <person name="Birren B."/>
        </authorList>
    </citation>
    <scope>NUCLEOTIDE SEQUENCE [LARGE SCALE GENOMIC DNA]</scope>
</reference>
<feature type="compositionally biased region" description="Polar residues" evidence="1">
    <location>
        <begin position="22"/>
        <end position="31"/>
    </location>
</feature>
<dbReference type="PANTHER" id="PTHR47331">
    <property type="entry name" value="PHD-TYPE DOMAIN-CONTAINING PROTEIN"/>
    <property type="match status" value="1"/>
</dbReference>
<reference evidence="3" key="2">
    <citation type="submission" date="2016-11" db="UniProtKB">
        <authorList>
            <consortium name="WormBaseParasite"/>
        </authorList>
    </citation>
    <scope>IDENTIFICATION</scope>
</reference>
<name>A0A1I7V6C1_LOALO</name>
<keyword evidence="2" id="KW-1185">Reference proteome</keyword>
<evidence type="ECO:0000256" key="1">
    <source>
        <dbReference type="SAM" id="MobiDB-lite"/>
    </source>
</evidence>
<dbReference type="AlphaFoldDB" id="A0A1I7V6C1"/>
<evidence type="ECO:0000313" key="2">
    <source>
        <dbReference type="Proteomes" id="UP000095285"/>
    </source>
</evidence>
<accession>A0A1I7V6C1</accession>
<dbReference type="WBParaSite" id="EN70_10361">
    <property type="protein sequence ID" value="EN70_10361"/>
    <property type="gene ID" value="EN70_10361"/>
</dbReference>
<feature type="region of interest" description="Disordered" evidence="1">
    <location>
        <begin position="16"/>
        <end position="43"/>
    </location>
</feature>
<dbReference type="Proteomes" id="UP000095285">
    <property type="component" value="Unassembled WGS sequence"/>
</dbReference>
<sequence>MKSGIHLASTIRQIERQEDLHQSNSESQSNGGRDLDGWKRRGRNGQRVNSVMKRVTKFQQAIIAKITEANFNSSNNDPIQFINANRFSKWIRLLRSTVWALRFIKQTHKGELSWLESLSMPNTQMTKCDYDLAKRMLIKQAQSQDLTDEEKDKWSLYQHKSDKLWRSSSHLGCSELDEESKYPIYLPKTNRITELIIQQQHERLHHAGIATP</sequence>
<evidence type="ECO:0000313" key="3">
    <source>
        <dbReference type="WBParaSite" id="EN70_10361"/>
    </source>
</evidence>
<protein>
    <submittedName>
        <fullName evidence="3">Integrase</fullName>
    </submittedName>
</protein>
<proteinExistence type="predicted"/>